<dbReference type="Proteomes" id="UP000189674">
    <property type="component" value="Chromosome"/>
</dbReference>
<dbReference type="KEGG" id="alus:STSP2_01647"/>
<evidence type="ECO:0008006" key="3">
    <source>
        <dbReference type="Google" id="ProtNLM"/>
    </source>
</evidence>
<sequence>MYCKKVRSKLNTMLDTGRQPDSVIKTHLQSCDSCSQYYRQLLNIHRDLTLEQPDRTTNNNTGSVKMGVLNALDKNEGSTHKIRSANLNIHHHIKKAALATVAACIAAIILVNSSLITNDNANIPRPPAAQDTTSLDRVLSAGAINNFALSQVANLLSHPEKSIQNNFRTTAQTFVKEVGSITTQLSTVHQTPSDQ</sequence>
<evidence type="ECO:0000313" key="1">
    <source>
        <dbReference type="EMBL" id="AQT68483.1"/>
    </source>
</evidence>
<dbReference type="AlphaFoldDB" id="A0A1U9NKM1"/>
<proteinExistence type="predicted"/>
<dbReference type="RefSeq" id="WP_146661517.1">
    <property type="nucleotide sequence ID" value="NZ_CP019791.1"/>
</dbReference>
<protein>
    <recommendedName>
        <fullName evidence="3">Zinc-finger domain-containing protein</fullName>
    </recommendedName>
</protein>
<dbReference type="STRING" id="1936003.STSP2_01647"/>
<accession>A0A1U9NKM1</accession>
<organism evidence="1 2">
    <name type="scientific">Anaerohalosphaera lusitana</name>
    <dbReference type="NCBI Taxonomy" id="1936003"/>
    <lineage>
        <taxon>Bacteria</taxon>
        <taxon>Pseudomonadati</taxon>
        <taxon>Planctomycetota</taxon>
        <taxon>Phycisphaerae</taxon>
        <taxon>Sedimentisphaerales</taxon>
        <taxon>Anaerohalosphaeraceae</taxon>
        <taxon>Anaerohalosphaera</taxon>
    </lineage>
</organism>
<name>A0A1U9NKM1_9BACT</name>
<evidence type="ECO:0000313" key="2">
    <source>
        <dbReference type="Proteomes" id="UP000189674"/>
    </source>
</evidence>
<gene>
    <name evidence="1" type="ORF">STSP2_01647</name>
</gene>
<dbReference type="EMBL" id="CP019791">
    <property type="protein sequence ID" value="AQT68483.1"/>
    <property type="molecule type" value="Genomic_DNA"/>
</dbReference>
<keyword evidence="2" id="KW-1185">Reference proteome</keyword>
<reference evidence="2" key="1">
    <citation type="submission" date="2017-02" db="EMBL/GenBank/DDBJ databases">
        <title>Comparative genomics and description of representatives of a novel lineage of planctomycetes thriving in anoxic sediments.</title>
        <authorList>
            <person name="Spring S."/>
            <person name="Bunk B."/>
            <person name="Sproer C."/>
        </authorList>
    </citation>
    <scope>NUCLEOTIDE SEQUENCE [LARGE SCALE GENOMIC DNA]</scope>
    <source>
        <strain evidence="2">ST-NAGAB-D1</strain>
    </source>
</reference>